<dbReference type="EMBL" id="BAAANY010000005">
    <property type="protein sequence ID" value="GAA1667677.1"/>
    <property type="molecule type" value="Genomic_DNA"/>
</dbReference>
<proteinExistence type="predicted"/>
<name>A0ABN2G9M5_9ACTN</name>
<keyword evidence="2" id="KW-1185">Reference proteome</keyword>
<accession>A0ABN2G9M5</accession>
<protein>
    <submittedName>
        <fullName evidence="1">Uncharacterized protein</fullName>
    </submittedName>
</protein>
<reference evidence="1 2" key="1">
    <citation type="journal article" date="2019" name="Int. J. Syst. Evol. Microbiol.">
        <title>The Global Catalogue of Microorganisms (GCM) 10K type strain sequencing project: providing services to taxonomists for standard genome sequencing and annotation.</title>
        <authorList>
            <consortium name="The Broad Institute Genomics Platform"/>
            <consortium name="The Broad Institute Genome Sequencing Center for Infectious Disease"/>
            <person name="Wu L."/>
            <person name="Ma J."/>
        </authorList>
    </citation>
    <scope>NUCLEOTIDE SEQUENCE [LARGE SCALE GENOMIC DNA]</scope>
    <source>
        <strain evidence="1 2">JCM 14718</strain>
    </source>
</reference>
<organism evidence="1 2">
    <name type="scientific">Fodinicola feengrottensis</name>
    <dbReference type="NCBI Taxonomy" id="435914"/>
    <lineage>
        <taxon>Bacteria</taxon>
        <taxon>Bacillati</taxon>
        <taxon>Actinomycetota</taxon>
        <taxon>Actinomycetes</taxon>
        <taxon>Mycobacteriales</taxon>
        <taxon>Fodinicola</taxon>
    </lineage>
</organism>
<evidence type="ECO:0000313" key="1">
    <source>
        <dbReference type="EMBL" id="GAA1667677.1"/>
    </source>
</evidence>
<sequence>MWSERQKLWIQEQCISALVVTDQDGSNELRLMTASGRGGSIPEAVLPHLEIYGAQVVSKDRERKHAEVRGIDWADRTNRRVVAIGAGLDVCYDCECATRRCCIGWG</sequence>
<dbReference type="Proteomes" id="UP001500618">
    <property type="component" value="Unassembled WGS sequence"/>
</dbReference>
<comment type="caution">
    <text evidence="1">The sequence shown here is derived from an EMBL/GenBank/DDBJ whole genome shotgun (WGS) entry which is preliminary data.</text>
</comment>
<dbReference type="RefSeq" id="WP_163566562.1">
    <property type="nucleotide sequence ID" value="NZ_BAAANY010000005.1"/>
</dbReference>
<gene>
    <name evidence="1" type="ORF">GCM10009765_16390</name>
</gene>
<evidence type="ECO:0000313" key="2">
    <source>
        <dbReference type="Proteomes" id="UP001500618"/>
    </source>
</evidence>